<gene>
    <name evidence="2" type="ordered locus">Mpal_0858</name>
</gene>
<sequence length="92" mass="10157">MNLFEIIWTFLFPLIGAVVALLHLAKERKTADAHRRLEIVLMWQLVCGLGLSMIWGGIGHLLFADRVAESIGWATGSPFQQEVGIGTHRSGS</sequence>
<dbReference type="AlphaFoldDB" id="B8GGG3"/>
<name>B8GGG3_METPE</name>
<dbReference type="Pfam" id="PF20589">
    <property type="entry name" value="DUF6790"/>
    <property type="match status" value="1"/>
</dbReference>
<accession>B8GGG3</accession>
<reference evidence="2 3" key="1">
    <citation type="journal article" date="2015" name="Genome Announc.">
        <title>Complete Genome Sequence of Methanosphaerula palustris E1-9CT, a Hydrogenotrophic Methanogen Isolated from a Minerotrophic Fen Peatland.</title>
        <authorList>
            <person name="Cadillo-Quiroz H."/>
            <person name="Browne P."/>
            <person name="Kyrpides N."/>
            <person name="Woyke T."/>
            <person name="Goodwin L."/>
            <person name="Detter C."/>
            <person name="Yavitt J.B."/>
            <person name="Zinder S.H."/>
        </authorList>
    </citation>
    <scope>NUCLEOTIDE SEQUENCE [LARGE SCALE GENOMIC DNA]</scope>
    <source>
        <strain evidence="3">ATCC BAA-1556 / DSM 19958 / E1-9c</strain>
    </source>
</reference>
<evidence type="ECO:0000256" key="1">
    <source>
        <dbReference type="SAM" id="Phobius"/>
    </source>
</evidence>
<proteinExistence type="predicted"/>
<evidence type="ECO:0000313" key="2">
    <source>
        <dbReference type="EMBL" id="ACL16218.1"/>
    </source>
</evidence>
<dbReference type="OrthoDB" id="117751at2157"/>
<dbReference type="eggNOG" id="arCOG09452">
    <property type="taxonomic scope" value="Archaea"/>
</dbReference>
<evidence type="ECO:0000313" key="3">
    <source>
        <dbReference type="Proteomes" id="UP000002457"/>
    </source>
</evidence>
<feature type="transmembrane region" description="Helical" evidence="1">
    <location>
        <begin position="6"/>
        <end position="25"/>
    </location>
</feature>
<organism evidence="2 3">
    <name type="scientific">Methanosphaerula palustris (strain ATCC BAA-1556 / DSM 19958 / E1-9c)</name>
    <dbReference type="NCBI Taxonomy" id="521011"/>
    <lineage>
        <taxon>Archaea</taxon>
        <taxon>Methanobacteriati</taxon>
        <taxon>Methanobacteriota</taxon>
        <taxon>Stenosarchaea group</taxon>
        <taxon>Methanomicrobia</taxon>
        <taxon>Methanomicrobiales</taxon>
        <taxon>Methanoregulaceae</taxon>
        <taxon>Methanosphaerula</taxon>
    </lineage>
</organism>
<dbReference type="GeneID" id="7272348"/>
<keyword evidence="1" id="KW-0472">Membrane</keyword>
<keyword evidence="3" id="KW-1185">Reference proteome</keyword>
<dbReference type="HOGENOM" id="CLU_2406403_0_0_2"/>
<protein>
    <submittedName>
        <fullName evidence="2">Uncharacterized protein</fullName>
    </submittedName>
</protein>
<feature type="transmembrane region" description="Helical" evidence="1">
    <location>
        <begin position="37"/>
        <end position="58"/>
    </location>
</feature>
<dbReference type="KEGG" id="mpl:Mpal_0858"/>
<dbReference type="Proteomes" id="UP000002457">
    <property type="component" value="Chromosome"/>
</dbReference>
<dbReference type="EMBL" id="CP001338">
    <property type="protein sequence ID" value="ACL16218.1"/>
    <property type="molecule type" value="Genomic_DNA"/>
</dbReference>
<dbReference type="RefSeq" id="WP_012617537.1">
    <property type="nucleotide sequence ID" value="NC_011832.1"/>
</dbReference>
<keyword evidence="1" id="KW-1133">Transmembrane helix</keyword>
<dbReference type="InterPro" id="IPR046740">
    <property type="entry name" value="DUF6790"/>
</dbReference>
<keyword evidence="1" id="KW-0812">Transmembrane</keyword>